<protein>
    <submittedName>
        <fullName evidence="3">Tetratricopeptide repeat protein</fullName>
    </submittedName>
</protein>
<evidence type="ECO:0000313" key="3">
    <source>
        <dbReference type="EMBL" id="UPT20568.1"/>
    </source>
</evidence>
<dbReference type="SMART" id="SM00028">
    <property type="entry name" value="TPR"/>
    <property type="match status" value="3"/>
</dbReference>
<dbReference type="PANTHER" id="PTHR44809">
    <property type="match status" value="1"/>
</dbReference>
<dbReference type="InterPro" id="IPR011990">
    <property type="entry name" value="TPR-like_helical_dom_sf"/>
</dbReference>
<dbReference type="InterPro" id="IPR019734">
    <property type="entry name" value="TPR_rpt"/>
</dbReference>
<dbReference type="Gene3D" id="1.25.40.10">
    <property type="entry name" value="Tetratricopeptide repeat domain"/>
    <property type="match status" value="2"/>
</dbReference>
<name>A0ABY4L2M2_THEAE</name>
<reference evidence="3 4" key="1">
    <citation type="submission" date="2020-04" db="EMBL/GenBank/DDBJ databases">
        <title>Thermobifida alba genome sequencing and assembly.</title>
        <authorList>
            <person name="Luzics S."/>
            <person name="Horvath B."/>
            <person name="Nagy I."/>
            <person name="Toth A."/>
            <person name="Nagy I."/>
            <person name="Kukolya J."/>
        </authorList>
    </citation>
    <scope>NUCLEOTIDE SEQUENCE [LARGE SCALE GENOMIC DNA]</scope>
    <source>
        <strain evidence="3 4">DSM 43795</strain>
    </source>
</reference>
<feature type="region of interest" description="Disordered" evidence="1">
    <location>
        <begin position="62"/>
        <end position="81"/>
    </location>
</feature>
<gene>
    <name evidence="3" type="ORF">FOF52_05960</name>
</gene>
<dbReference type="EMBL" id="CP051627">
    <property type="protein sequence ID" value="UPT20568.1"/>
    <property type="molecule type" value="Genomic_DNA"/>
</dbReference>
<evidence type="ECO:0000313" key="4">
    <source>
        <dbReference type="Proteomes" id="UP000832041"/>
    </source>
</evidence>
<dbReference type="Proteomes" id="UP000832041">
    <property type="component" value="Chromosome"/>
</dbReference>
<dbReference type="PANTHER" id="PTHR44809:SF1">
    <property type="entry name" value="PROTEIN O-MANNOSYL-TRANSFERASE TMTC1"/>
    <property type="match status" value="1"/>
</dbReference>
<organism evidence="3 4">
    <name type="scientific">Thermobifida alba</name>
    <name type="common">Thermomonospora alba</name>
    <dbReference type="NCBI Taxonomy" id="53522"/>
    <lineage>
        <taxon>Bacteria</taxon>
        <taxon>Bacillati</taxon>
        <taxon>Actinomycetota</taxon>
        <taxon>Actinomycetes</taxon>
        <taxon>Streptosporangiales</taxon>
        <taxon>Nocardiopsidaceae</taxon>
        <taxon>Thermobifida</taxon>
    </lineage>
</organism>
<evidence type="ECO:0000256" key="2">
    <source>
        <dbReference type="SAM" id="Phobius"/>
    </source>
</evidence>
<dbReference type="InterPro" id="IPR006597">
    <property type="entry name" value="Sel1-like"/>
</dbReference>
<dbReference type="InterPro" id="IPR052943">
    <property type="entry name" value="TMTC_O-mannosyl-trnsfr"/>
</dbReference>
<keyword evidence="2" id="KW-0812">Transmembrane</keyword>
<dbReference type="Pfam" id="PF13374">
    <property type="entry name" value="TPR_10"/>
    <property type="match status" value="2"/>
</dbReference>
<keyword evidence="2" id="KW-0472">Membrane</keyword>
<keyword evidence="2" id="KW-1133">Transmembrane helix</keyword>
<dbReference type="SMART" id="SM00671">
    <property type="entry name" value="SEL1"/>
    <property type="match status" value="5"/>
</dbReference>
<keyword evidence="4" id="KW-1185">Reference proteome</keyword>
<proteinExistence type="predicted"/>
<sequence>MKILLALTATLLWGGGVAVMVWVAGGWSWQAAERAGWLAAIAALLLPATGLWVWALRPGAQAAEPPTQPGPGPSSATNTVRGDVSGQAVQAHTIESLTIQSVPPAQQRDPTWWSAPVAAVDPLEVGVHRSREGLPSYVARDCETQLAQHLDQAVERGGLVLVVGPSTAGKTRAAWTAVATRCPDREVFVPDPGTDLTRLADAVGAHARTGRRAVVWLDDLDKHLNEGSRLTGSLLNQFHHAGAVVVATMRQGIHTRLTAPGPAVRTPEESELKVGEEERRLLRDVDAVEVARQWSGAELDRAQNSGDTAVVEAACRQRAGHGHGVGEYLSSAPQLLALWQAQRDLSTSEGGHPRAFRVVAASVDLARIGVEHADRDLLQAAHELYDLSAVLRPKSFDQALDWATRTHEDTCGLLLPATTDDPPTEWRPFDYLVDQITTPIPDALWHLALEHATNPHTHTAIGRAAHDHDRPAIAETAFRRAADAEHPHAMNGLGVLLHERGEVEEAESWYRRAAEANVSIAMRNLGLLLDARGESAEAESWYRRAAEANIPAAMSNLGLLLAERGEVEEAESWYRHAIKAGHPIAMVNLGFLLEKRGKKEEAEQWYRHAIKAGHPIAMRNLGFLLEERGEREEAEVWYRRAIDTASNANTKCNLGVLLEERRREAEQWRRVVEEAAEED</sequence>
<evidence type="ECO:0000256" key="1">
    <source>
        <dbReference type="SAM" id="MobiDB-lite"/>
    </source>
</evidence>
<dbReference type="InterPro" id="IPR027417">
    <property type="entry name" value="P-loop_NTPase"/>
</dbReference>
<dbReference type="SUPFAM" id="SSF52540">
    <property type="entry name" value="P-loop containing nucleoside triphosphate hydrolases"/>
    <property type="match status" value="1"/>
</dbReference>
<feature type="transmembrane region" description="Helical" evidence="2">
    <location>
        <begin position="34"/>
        <end position="56"/>
    </location>
</feature>
<accession>A0ABY4L2M2</accession>
<dbReference type="RefSeq" id="WP_282573912.1">
    <property type="nucleotide sequence ID" value="NZ_CP051627.1"/>
</dbReference>
<dbReference type="Pfam" id="PF13432">
    <property type="entry name" value="TPR_16"/>
    <property type="match status" value="2"/>
</dbReference>
<dbReference type="SUPFAM" id="SSF81901">
    <property type="entry name" value="HCP-like"/>
    <property type="match status" value="1"/>
</dbReference>